<protein>
    <recommendedName>
        <fullName evidence="4">Inner membrane protein ylaC</fullName>
    </recommendedName>
</protein>
<evidence type="ECO:0000256" key="1">
    <source>
        <dbReference type="SAM" id="Phobius"/>
    </source>
</evidence>
<feature type="transmembrane region" description="Helical" evidence="1">
    <location>
        <begin position="37"/>
        <end position="56"/>
    </location>
</feature>
<evidence type="ECO:0000313" key="3">
    <source>
        <dbReference type="Proteomes" id="UP000217182"/>
    </source>
</evidence>
<keyword evidence="1" id="KW-1133">Transmembrane helix</keyword>
<reference evidence="2 3" key="1">
    <citation type="submission" date="2016-01" db="EMBL/GenBank/DDBJ databases">
        <authorList>
            <person name="Oliw E.H."/>
        </authorList>
    </citation>
    <scope>NUCLEOTIDE SEQUENCE [LARGE SCALE GENOMIC DNA]</scope>
    <source>
        <strain evidence="2 3">FRB97</strain>
    </source>
</reference>
<keyword evidence="1" id="KW-0812">Transmembrane</keyword>
<dbReference type="AlphaFoldDB" id="A0A250AVY8"/>
<evidence type="ECO:0008006" key="4">
    <source>
        <dbReference type="Google" id="ProtNLM"/>
    </source>
</evidence>
<organism evidence="2 3">
    <name type="scientific">Gibbsiella quercinecans</name>
    <dbReference type="NCBI Taxonomy" id="929813"/>
    <lineage>
        <taxon>Bacteria</taxon>
        <taxon>Pseudomonadati</taxon>
        <taxon>Pseudomonadota</taxon>
        <taxon>Gammaproteobacteria</taxon>
        <taxon>Enterobacterales</taxon>
        <taxon>Yersiniaceae</taxon>
        <taxon>Gibbsiella</taxon>
    </lineage>
</organism>
<dbReference type="InterPro" id="IPR019713">
    <property type="entry name" value="Memb_YlaC"/>
</dbReference>
<dbReference type="Pfam" id="PF10777">
    <property type="entry name" value="YlaC"/>
    <property type="match status" value="1"/>
</dbReference>
<name>A0A250AVY8_9GAMM</name>
<dbReference type="Proteomes" id="UP000217182">
    <property type="component" value="Chromosome"/>
</dbReference>
<sequence>MDPLKEILNEEIDCINKREGRDGKPRFNSKFAREHRYLCLAMFAGYFAVIAVMYPVPYMGLLSFLMFTAFVLFMFAMLLLEIKPRYRFEDIGVLDLRVCYNGEWYFTRALSPAAVEALLSHPGISPVLKERVREIIANKGEVDFYDVYDLAYGKKLHERVAPTAAALN</sequence>
<keyword evidence="1" id="KW-0472">Membrane</keyword>
<dbReference type="OrthoDB" id="6504054at2"/>
<dbReference type="RefSeq" id="WP_095844684.1">
    <property type="nucleotide sequence ID" value="NZ_CP014136.1"/>
</dbReference>
<feature type="transmembrane region" description="Helical" evidence="1">
    <location>
        <begin position="62"/>
        <end position="80"/>
    </location>
</feature>
<evidence type="ECO:0000313" key="2">
    <source>
        <dbReference type="EMBL" id="ATA18084.1"/>
    </source>
</evidence>
<dbReference type="EMBL" id="CP014136">
    <property type="protein sequence ID" value="ATA18084.1"/>
    <property type="molecule type" value="Genomic_DNA"/>
</dbReference>
<keyword evidence="3" id="KW-1185">Reference proteome</keyword>
<dbReference type="KEGG" id="gqu:AWC35_01235"/>
<proteinExistence type="predicted"/>
<gene>
    <name evidence="2" type="ORF">AWC35_01235</name>
</gene>
<accession>A0A250AVY8</accession>